<dbReference type="PROSITE" id="PS52004">
    <property type="entry name" value="KS3_2"/>
    <property type="match status" value="1"/>
</dbReference>
<dbReference type="CDD" id="cd00834">
    <property type="entry name" value="KAS_I_II"/>
    <property type="match status" value="1"/>
</dbReference>
<dbReference type="FunFam" id="3.40.47.10:FF:000015">
    <property type="entry name" value="3-oxoacyl-[acyl-carrier-protein] synthase, mitochondrial"/>
    <property type="match status" value="1"/>
</dbReference>
<keyword evidence="3 4" id="KW-0808">Transferase</keyword>
<gene>
    <name evidence="6" type="primary">CEM1</name>
    <name evidence="6" type="ORF">H4219_003736</name>
</gene>
<dbReference type="OrthoDB" id="5334845at2759"/>
<keyword evidence="7" id="KW-1185">Reference proteome</keyword>
<dbReference type="PROSITE" id="PS00606">
    <property type="entry name" value="KS3_1"/>
    <property type="match status" value="1"/>
</dbReference>
<name>A0A9W8A3C3_9FUNG</name>
<dbReference type="InterPro" id="IPR014031">
    <property type="entry name" value="Ketoacyl_synth_C"/>
</dbReference>
<dbReference type="Pfam" id="PF02801">
    <property type="entry name" value="Ketoacyl-synt_C"/>
    <property type="match status" value="1"/>
</dbReference>
<accession>A0A9W8A3C3</accession>
<dbReference type="GO" id="GO:0005739">
    <property type="term" value="C:mitochondrion"/>
    <property type="evidence" value="ECO:0007669"/>
    <property type="project" value="TreeGrafter"/>
</dbReference>
<dbReference type="PANTHER" id="PTHR11712:SF336">
    <property type="entry name" value="3-OXOACYL-[ACYL-CARRIER-PROTEIN] SYNTHASE, MITOCHONDRIAL"/>
    <property type="match status" value="1"/>
</dbReference>
<dbReference type="Proteomes" id="UP001150538">
    <property type="component" value="Unassembled WGS sequence"/>
</dbReference>
<protein>
    <recommendedName>
        <fullName evidence="2">beta-ketoacyl-[acyl-carrier-protein] synthase I</fullName>
        <ecNumber evidence="2">2.3.1.41</ecNumber>
    </recommendedName>
</protein>
<organism evidence="6 7">
    <name type="scientific">Mycoemilia scoparia</name>
    <dbReference type="NCBI Taxonomy" id="417184"/>
    <lineage>
        <taxon>Eukaryota</taxon>
        <taxon>Fungi</taxon>
        <taxon>Fungi incertae sedis</taxon>
        <taxon>Zoopagomycota</taxon>
        <taxon>Kickxellomycotina</taxon>
        <taxon>Kickxellomycetes</taxon>
        <taxon>Kickxellales</taxon>
        <taxon>Kickxellaceae</taxon>
        <taxon>Mycoemilia</taxon>
    </lineage>
</organism>
<proteinExistence type="inferred from homology"/>
<reference evidence="6" key="1">
    <citation type="submission" date="2022-07" db="EMBL/GenBank/DDBJ databases">
        <title>Phylogenomic reconstructions and comparative analyses of Kickxellomycotina fungi.</title>
        <authorList>
            <person name="Reynolds N.K."/>
            <person name="Stajich J.E."/>
            <person name="Barry K."/>
            <person name="Grigoriev I.V."/>
            <person name="Crous P."/>
            <person name="Smith M.E."/>
        </authorList>
    </citation>
    <scope>NUCLEOTIDE SEQUENCE</scope>
    <source>
        <strain evidence="6">NBRC 100468</strain>
    </source>
</reference>
<dbReference type="Pfam" id="PF00109">
    <property type="entry name" value="ketoacyl-synt"/>
    <property type="match status" value="1"/>
</dbReference>
<dbReference type="EMBL" id="JANBPU010000100">
    <property type="protein sequence ID" value="KAJ1916521.1"/>
    <property type="molecule type" value="Genomic_DNA"/>
</dbReference>
<keyword evidence="6" id="KW-0012">Acyltransferase</keyword>
<dbReference type="InterPro" id="IPR020841">
    <property type="entry name" value="PKS_Beta-ketoAc_synthase_dom"/>
</dbReference>
<dbReference type="InterPro" id="IPR016039">
    <property type="entry name" value="Thiolase-like"/>
</dbReference>
<dbReference type="SUPFAM" id="SSF53901">
    <property type="entry name" value="Thiolase-like"/>
    <property type="match status" value="2"/>
</dbReference>
<dbReference type="Gene3D" id="3.40.47.10">
    <property type="match status" value="1"/>
</dbReference>
<sequence>MATFTQFAMCAAKQALDDARWPDRTNENYKFRTGVCIGSGIGALDEITDNHDKYVQKGHRRVSPMFVPKILNNMAGGNITIEYGFMGPNHAVSTACATGAHAIGDAMRFIQYGDADVMVAGASEAPLQPLSLAGFCRIKALATGYNDRPTEASRPFDRDRAGFVIAEGSAIVVLEELEHAKSRGAKIYAEIGGYGLSGDASHITAPAEDGMGAQLAMRRALEVARMDPHDIDYINAHATSTPLGDEIEAKAISKVFSSPQRQTKLAVSSTKGATGHLLGGAGALEAVFAIMSVHSDILPPTLNLHNPEACSDQFNYVPLVAQKDKTINAAISNSFGFGGTNTSLVFKKYIS</sequence>
<evidence type="ECO:0000256" key="2">
    <source>
        <dbReference type="ARBA" id="ARBA00013191"/>
    </source>
</evidence>
<comment type="similarity">
    <text evidence="1 4">Belongs to the thiolase-like superfamily. Beta-ketoacyl-ACP synthases family.</text>
</comment>
<evidence type="ECO:0000256" key="4">
    <source>
        <dbReference type="RuleBase" id="RU003694"/>
    </source>
</evidence>
<feature type="domain" description="Ketosynthase family 3 (KS3)" evidence="5">
    <location>
        <begin position="1"/>
        <end position="348"/>
    </location>
</feature>
<dbReference type="GO" id="GO:0004315">
    <property type="term" value="F:3-oxoacyl-[acyl-carrier-protein] synthase activity"/>
    <property type="evidence" value="ECO:0007669"/>
    <property type="project" value="UniProtKB-EC"/>
</dbReference>
<dbReference type="SMART" id="SM00825">
    <property type="entry name" value="PKS_KS"/>
    <property type="match status" value="1"/>
</dbReference>
<evidence type="ECO:0000259" key="5">
    <source>
        <dbReference type="PROSITE" id="PS52004"/>
    </source>
</evidence>
<dbReference type="NCBIfam" id="NF005589">
    <property type="entry name" value="PRK07314.1"/>
    <property type="match status" value="1"/>
</dbReference>
<dbReference type="PANTHER" id="PTHR11712">
    <property type="entry name" value="POLYKETIDE SYNTHASE-RELATED"/>
    <property type="match status" value="1"/>
</dbReference>
<evidence type="ECO:0000313" key="7">
    <source>
        <dbReference type="Proteomes" id="UP001150538"/>
    </source>
</evidence>
<evidence type="ECO:0000313" key="6">
    <source>
        <dbReference type="EMBL" id="KAJ1916521.1"/>
    </source>
</evidence>
<comment type="caution">
    <text evidence="6">The sequence shown here is derived from an EMBL/GenBank/DDBJ whole genome shotgun (WGS) entry which is preliminary data.</text>
</comment>
<dbReference type="InterPro" id="IPR018201">
    <property type="entry name" value="Ketoacyl_synth_AS"/>
</dbReference>
<dbReference type="InterPro" id="IPR000794">
    <property type="entry name" value="Beta-ketoacyl_synthase"/>
</dbReference>
<evidence type="ECO:0000256" key="1">
    <source>
        <dbReference type="ARBA" id="ARBA00008467"/>
    </source>
</evidence>
<dbReference type="AlphaFoldDB" id="A0A9W8A3C3"/>
<dbReference type="GO" id="GO:0006633">
    <property type="term" value="P:fatty acid biosynthetic process"/>
    <property type="evidence" value="ECO:0007669"/>
    <property type="project" value="InterPro"/>
</dbReference>
<dbReference type="EC" id="2.3.1.41" evidence="2"/>
<dbReference type="InterPro" id="IPR014030">
    <property type="entry name" value="Ketoacyl_synth_N"/>
</dbReference>
<evidence type="ECO:0000256" key="3">
    <source>
        <dbReference type="ARBA" id="ARBA00022679"/>
    </source>
</evidence>
<dbReference type="FunFam" id="3.40.47.10:FF:000018">
    <property type="entry name" value="3-oxoacyl-[acyl-carrier-protein] synthase 2"/>
    <property type="match status" value="1"/>
</dbReference>